<reference evidence="2 3" key="1">
    <citation type="submission" date="2023-10" db="EMBL/GenBank/DDBJ databases">
        <title>Genomes of two closely related lineages of the louse Polyplax serrata with different host specificities.</title>
        <authorList>
            <person name="Martinu J."/>
            <person name="Tarabai H."/>
            <person name="Stefka J."/>
            <person name="Hypsa V."/>
        </authorList>
    </citation>
    <scope>NUCLEOTIDE SEQUENCE [LARGE SCALE GENOMIC DNA]</scope>
    <source>
        <strain evidence="2">HR10_N</strain>
    </source>
</reference>
<feature type="signal peptide" evidence="1">
    <location>
        <begin position="1"/>
        <end position="16"/>
    </location>
</feature>
<accession>A0AAN8S8H7</accession>
<protein>
    <submittedName>
        <fullName evidence="2">Uncharacterized protein</fullName>
    </submittedName>
</protein>
<dbReference type="AlphaFoldDB" id="A0AAN8S8H7"/>
<sequence>MHRVACCFCKVSVTTADLLMTVDQQETVAHQSSLFTVLLNWIFPLEPCQISTPEEVGDDWSTILSFILLIKCRDAIGEMLTGDGGA</sequence>
<keyword evidence="1" id="KW-0732">Signal</keyword>
<evidence type="ECO:0000313" key="3">
    <source>
        <dbReference type="Proteomes" id="UP001372834"/>
    </source>
</evidence>
<evidence type="ECO:0000256" key="1">
    <source>
        <dbReference type="SAM" id="SignalP"/>
    </source>
</evidence>
<name>A0AAN8S8H7_POLSC</name>
<comment type="caution">
    <text evidence="2">The sequence shown here is derived from an EMBL/GenBank/DDBJ whole genome shotgun (WGS) entry which is preliminary data.</text>
</comment>
<gene>
    <name evidence="2" type="ORF">RUM43_009359</name>
</gene>
<proteinExistence type="predicted"/>
<evidence type="ECO:0000313" key="2">
    <source>
        <dbReference type="EMBL" id="KAK6623507.1"/>
    </source>
</evidence>
<dbReference type="EMBL" id="JAWJWE010000038">
    <property type="protein sequence ID" value="KAK6623507.1"/>
    <property type="molecule type" value="Genomic_DNA"/>
</dbReference>
<feature type="chain" id="PRO_5043046111" evidence="1">
    <location>
        <begin position="17"/>
        <end position="86"/>
    </location>
</feature>
<dbReference type="Proteomes" id="UP001372834">
    <property type="component" value="Unassembled WGS sequence"/>
</dbReference>
<organism evidence="2 3">
    <name type="scientific">Polyplax serrata</name>
    <name type="common">Common mouse louse</name>
    <dbReference type="NCBI Taxonomy" id="468196"/>
    <lineage>
        <taxon>Eukaryota</taxon>
        <taxon>Metazoa</taxon>
        <taxon>Ecdysozoa</taxon>
        <taxon>Arthropoda</taxon>
        <taxon>Hexapoda</taxon>
        <taxon>Insecta</taxon>
        <taxon>Pterygota</taxon>
        <taxon>Neoptera</taxon>
        <taxon>Paraneoptera</taxon>
        <taxon>Psocodea</taxon>
        <taxon>Troctomorpha</taxon>
        <taxon>Phthiraptera</taxon>
        <taxon>Anoplura</taxon>
        <taxon>Polyplacidae</taxon>
        <taxon>Polyplax</taxon>
    </lineage>
</organism>